<dbReference type="Proteomes" id="UP000593892">
    <property type="component" value="Chromosome"/>
</dbReference>
<sequence length="513" mass="59179">MLASAASGQTVLRSEHFAHYAQEFNRAFPEDLVNAIPDAQAAEWMQRNTPLFTCPDPDIERTWYYRWWTFRKHIKQTPDGFVITEFLRPVRHAGVHNTISCALGHHLAEGRWLRDRRYLDEYLNFWLRKGEQGGMQRHYHQYSGWTAWAAYERWLADGDTKYVTSLLDALVSDYQQWERDRQLPGGLFWQYDVRDGMEESASGSRKNKNARPTINSYMFGNAKAIAAIARLANKQELALMYDAKAVRLRELVEQQLWDQDARFFKARLDTNQLASVREEIGFTPWLFELPEPRHGFEAAWKQLMDPEGFFAPYGPTTAEQRHPAYGIHEVGDNCQWNGPSWPFSTTITLKALANVLNDYEQSGISVDDYFKTFGIYTRSQTLRRPDGTVVPFIDENLHPQTGEWWARALAIKKGQFTARGDHYNHSSYNDLVITGLVGLRPRADNIVEVNPLIPAGRWDWFCLDNVPYHNTTLTILWDRTGRKFGRGKGLVVMAGGKPIARSPVLRRTTGRLN</sequence>
<feature type="domain" description="Mannosylglycerate hydrolase MGH1-like glycoside hydrolase" evidence="1">
    <location>
        <begin position="97"/>
        <end position="426"/>
    </location>
</feature>
<gene>
    <name evidence="2" type="ORF">IRI77_20345</name>
</gene>
<protein>
    <submittedName>
        <fullName evidence="2">Glycoside hydrolase</fullName>
    </submittedName>
</protein>
<dbReference type="GO" id="GO:0005975">
    <property type="term" value="P:carbohydrate metabolic process"/>
    <property type="evidence" value="ECO:0007669"/>
    <property type="project" value="InterPro"/>
</dbReference>
<dbReference type="AlphaFoldDB" id="A0A7S7NYF7"/>
<keyword evidence="2" id="KW-0378">Hydrolase</keyword>
<dbReference type="Pfam" id="PF22422">
    <property type="entry name" value="MGH1-like_GH"/>
    <property type="match status" value="1"/>
</dbReference>
<accession>A0A7S7NYF7</accession>
<name>A0A7S7NYF7_PALFE</name>
<dbReference type="InterPro" id="IPR054491">
    <property type="entry name" value="MGH1-like_GH"/>
</dbReference>
<dbReference type="Gene3D" id="1.50.10.10">
    <property type="match status" value="1"/>
</dbReference>
<evidence type="ECO:0000313" key="3">
    <source>
        <dbReference type="Proteomes" id="UP000593892"/>
    </source>
</evidence>
<dbReference type="EMBL" id="CP063849">
    <property type="protein sequence ID" value="QOY92081.1"/>
    <property type="molecule type" value="Genomic_DNA"/>
</dbReference>
<dbReference type="GO" id="GO:0016787">
    <property type="term" value="F:hydrolase activity"/>
    <property type="evidence" value="ECO:0007669"/>
    <property type="project" value="UniProtKB-KW"/>
</dbReference>
<dbReference type="SUPFAM" id="SSF48208">
    <property type="entry name" value="Six-hairpin glycosidases"/>
    <property type="match status" value="1"/>
</dbReference>
<keyword evidence="3" id="KW-1185">Reference proteome</keyword>
<reference evidence="2 3" key="1">
    <citation type="submission" date="2020-10" db="EMBL/GenBank/DDBJ databases">
        <title>Complete genome sequence of Paludibaculum fermentans P105T, a facultatively anaerobic acidobacterium capable of dissimilatory Fe(III) reduction.</title>
        <authorList>
            <person name="Dedysh S.N."/>
            <person name="Beletsky A.V."/>
            <person name="Kulichevskaya I.S."/>
            <person name="Mardanov A.V."/>
            <person name="Ravin N.V."/>
        </authorList>
    </citation>
    <scope>NUCLEOTIDE SEQUENCE [LARGE SCALE GENOMIC DNA]</scope>
    <source>
        <strain evidence="2 3">P105</strain>
    </source>
</reference>
<evidence type="ECO:0000259" key="1">
    <source>
        <dbReference type="Pfam" id="PF22422"/>
    </source>
</evidence>
<evidence type="ECO:0000313" key="2">
    <source>
        <dbReference type="EMBL" id="QOY92081.1"/>
    </source>
</evidence>
<dbReference type="InterPro" id="IPR012341">
    <property type="entry name" value="6hp_glycosidase-like_sf"/>
</dbReference>
<dbReference type="KEGG" id="pfer:IRI77_20345"/>
<dbReference type="InterPro" id="IPR008928">
    <property type="entry name" value="6-hairpin_glycosidase_sf"/>
</dbReference>
<organism evidence="2 3">
    <name type="scientific">Paludibaculum fermentans</name>
    <dbReference type="NCBI Taxonomy" id="1473598"/>
    <lineage>
        <taxon>Bacteria</taxon>
        <taxon>Pseudomonadati</taxon>
        <taxon>Acidobacteriota</taxon>
        <taxon>Terriglobia</taxon>
        <taxon>Bryobacterales</taxon>
        <taxon>Bryobacteraceae</taxon>
        <taxon>Paludibaculum</taxon>
    </lineage>
</organism>
<proteinExistence type="predicted"/>